<dbReference type="Pfam" id="PF13927">
    <property type="entry name" value="Ig_3"/>
    <property type="match status" value="1"/>
</dbReference>
<dbReference type="InterPro" id="IPR036179">
    <property type="entry name" value="Ig-like_dom_sf"/>
</dbReference>
<dbReference type="InterPro" id="IPR013783">
    <property type="entry name" value="Ig-like_fold"/>
</dbReference>
<dbReference type="Pfam" id="PF13855">
    <property type="entry name" value="LRR_8"/>
    <property type="match status" value="3"/>
</dbReference>
<keyword evidence="8" id="KW-1185">Reference proteome</keyword>
<keyword evidence="1" id="KW-0433">Leucine-rich repeat</keyword>
<dbReference type="PROSITE" id="PS51450">
    <property type="entry name" value="LRR"/>
    <property type="match status" value="3"/>
</dbReference>
<keyword evidence="4" id="KW-1015">Disulfide bond</keyword>
<evidence type="ECO:0000256" key="2">
    <source>
        <dbReference type="ARBA" id="ARBA00022729"/>
    </source>
</evidence>
<protein>
    <recommendedName>
        <fullName evidence="6">Ig-like domain-containing protein</fullName>
    </recommendedName>
</protein>
<dbReference type="InterPro" id="IPR003591">
    <property type="entry name" value="Leu-rich_rpt_typical-subtyp"/>
</dbReference>
<dbReference type="InterPro" id="IPR001611">
    <property type="entry name" value="Leu-rich_rpt"/>
</dbReference>
<evidence type="ECO:0000256" key="4">
    <source>
        <dbReference type="ARBA" id="ARBA00023157"/>
    </source>
</evidence>
<dbReference type="CDD" id="cd00096">
    <property type="entry name" value="Ig"/>
    <property type="match status" value="1"/>
</dbReference>
<keyword evidence="3" id="KW-0677">Repeat</keyword>
<dbReference type="InterPro" id="IPR003599">
    <property type="entry name" value="Ig_sub"/>
</dbReference>
<feature type="domain" description="Ig-like" evidence="6">
    <location>
        <begin position="421"/>
        <end position="534"/>
    </location>
</feature>
<dbReference type="EMBL" id="JAVRBK010000005">
    <property type="protein sequence ID" value="KAK5643859.1"/>
    <property type="molecule type" value="Genomic_DNA"/>
</dbReference>
<keyword evidence="2" id="KW-0732">Signal</keyword>
<dbReference type="PANTHER" id="PTHR24366:SF170">
    <property type="entry name" value="RE50361P"/>
    <property type="match status" value="1"/>
</dbReference>
<dbReference type="SMART" id="SM00408">
    <property type="entry name" value="IGc2"/>
    <property type="match status" value="1"/>
</dbReference>
<dbReference type="Gene3D" id="2.60.40.10">
    <property type="entry name" value="Immunoglobulins"/>
    <property type="match status" value="1"/>
</dbReference>
<dbReference type="InterPro" id="IPR007110">
    <property type="entry name" value="Ig-like_dom"/>
</dbReference>
<dbReference type="AlphaFoldDB" id="A0AAN7VGY6"/>
<dbReference type="InterPro" id="IPR032675">
    <property type="entry name" value="LRR_dom_sf"/>
</dbReference>
<gene>
    <name evidence="7" type="ORF">RI129_007704</name>
</gene>
<dbReference type="Proteomes" id="UP001329430">
    <property type="component" value="Chromosome 5"/>
</dbReference>
<dbReference type="Gene3D" id="3.80.10.10">
    <property type="entry name" value="Ribonuclease Inhibitor"/>
    <property type="match status" value="2"/>
</dbReference>
<dbReference type="InterPro" id="IPR003598">
    <property type="entry name" value="Ig_sub2"/>
</dbReference>
<dbReference type="SMART" id="SM00369">
    <property type="entry name" value="LRR_TYP"/>
    <property type="match status" value="7"/>
</dbReference>
<evidence type="ECO:0000259" key="6">
    <source>
        <dbReference type="PROSITE" id="PS50835"/>
    </source>
</evidence>
<keyword evidence="5" id="KW-0472">Membrane</keyword>
<feature type="transmembrane region" description="Helical" evidence="5">
    <location>
        <begin position="7"/>
        <end position="25"/>
    </location>
</feature>
<evidence type="ECO:0000313" key="8">
    <source>
        <dbReference type="Proteomes" id="UP001329430"/>
    </source>
</evidence>
<evidence type="ECO:0000313" key="7">
    <source>
        <dbReference type="EMBL" id="KAK5643859.1"/>
    </source>
</evidence>
<dbReference type="SUPFAM" id="SSF52047">
    <property type="entry name" value="RNI-like"/>
    <property type="match status" value="1"/>
</dbReference>
<accession>A0AAN7VGY6</accession>
<evidence type="ECO:0000256" key="3">
    <source>
        <dbReference type="ARBA" id="ARBA00022737"/>
    </source>
</evidence>
<dbReference type="PROSITE" id="PS50835">
    <property type="entry name" value="IG_LIKE"/>
    <property type="match status" value="1"/>
</dbReference>
<evidence type="ECO:0000256" key="1">
    <source>
        <dbReference type="ARBA" id="ARBA00022614"/>
    </source>
</evidence>
<dbReference type="SMART" id="SM00409">
    <property type="entry name" value="IG"/>
    <property type="match status" value="1"/>
</dbReference>
<name>A0AAN7VGY6_9COLE</name>
<dbReference type="SUPFAM" id="SSF48726">
    <property type="entry name" value="Immunoglobulin"/>
    <property type="match status" value="1"/>
</dbReference>
<organism evidence="7 8">
    <name type="scientific">Pyrocoelia pectoralis</name>
    <dbReference type="NCBI Taxonomy" id="417401"/>
    <lineage>
        <taxon>Eukaryota</taxon>
        <taxon>Metazoa</taxon>
        <taxon>Ecdysozoa</taxon>
        <taxon>Arthropoda</taxon>
        <taxon>Hexapoda</taxon>
        <taxon>Insecta</taxon>
        <taxon>Pterygota</taxon>
        <taxon>Neoptera</taxon>
        <taxon>Endopterygota</taxon>
        <taxon>Coleoptera</taxon>
        <taxon>Polyphaga</taxon>
        <taxon>Elateriformia</taxon>
        <taxon>Elateroidea</taxon>
        <taxon>Lampyridae</taxon>
        <taxon>Lampyrinae</taxon>
        <taxon>Pyrocoelia</taxon>
    </lineage>
</organism>
<sequence length="885" mass="102486">MGNNRRLNNAGSIVFYLTIILPLYVNGNDDLCITPNPSTRICRNGRIEDVVVPPSVVFLRLINVTHSNTTLQLNNAKKLEWINSNLNTTNLLESPETLEYLDLSGNKYVFYEDEWPFQNFSNLRTVNLSYNQLRDLPRMVFAGLNVEELRLSNNNLYAIPFQVFAPMERLRVLDLSYNSIVSFLDHFFIFNKLIEVLLLNNNDLAILSSNALADLSNMKSLELSNNALVYISKGLFDSLNNLRYLNLANNPLTNLAAGTFRGLYKLEELNLSGNKLKQLTYGLFHFSPRIMRLTLDNTHIDVIHNTELLGLKDLQSLRIRNNTFLKEIEPYVLVDTPLINHLDIRGNNLVFLPSSLSNLTHLKYLNIERNPWGCDCRMVWFAPWAEKHRRNNLTLSLLSCGPHAYPNDMVPTLKHLNCSGPQIMYKTPTNQYRLKSNALLECRYVANPNPSITWITPSREVYHWNPDPTVADIFYKHPHAHDEYLNPMRNIPPRIQVLDNGTLYIQNVTREDCGRYWCYASNPVANMTSNVLLHIDPTDWNNIRIVSIIVGLQCAFGFLALTLIVQLLRYLLNRFGILNHCCSFCRRDRTSPRSRQIYDMLDNIEQYKSQQLEKLRENYTQQVNRIKENCNQQVEWIQGSYQTQAKHFREFREYGTQHLVTLRDQYYDQVRKVRDYSTGQLNWVRENYVFQRNKIRKFSAHKVLRLRESYKFQQQTLNKVLENLPSLYFDNCRAGTCGRAESSVFEVDEVNGIDMYIKSKIEQLAELDNLTDCATQSRLSLYYTPTERSLASRTTSPLGTLAGVHINYIERKPKLPDLQDWNEVSCRRLMGETLRASSTLENLPDAKDTVDKCDIKSSASLPKLPLYEQHINQNGDCINNVETAL</sequence>
<proteinExistence type="predicted"/>
<keyword evidence="5" id="KW-1133">Transmembrane helix</keyword>
<dbReference type="PANTHER" id="PTHR24366">
    <property type="entry name" value="IG(IMMUNOGLOBULIN) AND LRR(LEUCINE RICH REPEAT) DOMAINS"/>
    <property type="match status" value="1"/>
</dbReference>
<reference evidence="7 8" key="1">
    <citation type="journal article" date="2024" name="Insects">
        <title>An Improved Chromosome-Level Genome Assembly of the Firefly Pyrocoelia pectoralis.</title>
        <authorList>
            <person name="Fu X."/>
            <person name="Meyer-Rochow V.B."/>
            <person name="Ballantyne L."/>
            <person name="Zhu X."/>
        </authorList>
    </citation>
    <scope>NUCLEOTIDE SEQUENCE [LARGE SCALE GENOMIC DNA]</scope>
    <source>
        <strain evidence="7">XCY_ONT2</strain>
    </source>
</reference>
<keyword evidence="5" id="KW-0812">Transmembrane</keyword>
<evidence type="ECO:0000256" key="5">
    <source>
        <dbReference type="SAM" id="Phobius"/>
    </source>
</evidence>
<comment type="caution">
    <text evidence="7">The sequence shown here is derived from an EMBL/GenBank/DDBJ whole genome shotgun (WGS) entry which is preliminary data.</text>
</comment>